<proteinExistence type="inferred from homology"/>
<evidence type="ECO:0000313" key="9">
    <source>
        <dbReference type="Proteomes" id="UP000269542"/>
    </source>
</evidence>
<evidence type="ECO:0000256" key="5">
    <source>
        <dbReference type="ARBA" id="ARBA00022840"/>
    </source>
</evidence>
<dbReference type="KEGG" id="tbw:NCTC13354_01624"/>
<dbReference type="InterPro" id="IPR003593">
    <property type="entry name" value="AAA+_ATPase"/>
</dbReference>
<organism evidence="8 9">
    <name type="scientific">Trueperella bialowiezensis</name>
    <dbReference type="NCBI Taxonomy" id="312285"/>
    <lineage>
        <taxon>Bacteria</taxon>
        <taxon>Bacillati</taxon>
        <taxon>Actinomycetota</taxon>
        <taxon>Actinomycetes</taxon>
        <taxon>Actinomycetales</taxon>
        <taxon>Actinomycetaceae</taxon>
        <taxon>Trueperella</taxon>
    </lineage>
</organism>
<dbReference type="Proteomes" id="UP000269542">
    <property type="component" value="Chromosome"/>
</dbReference>
<dbReference type="GO" id="GO:0005886">
    <property type="term" value="C:plasma membrane"/>
    <property type="evidence" value="ECO:0007669"/>
    <property type="project" value="UniProtKB-SubCell"/>
</dbReference>
<dbReference type="GO" id="GO:0046677">
    <property type="term" value="P:response to antibiotic"/>
    <property type="evidence" value="ECO:0007669"/>
    <property type="project" value="UniProtKB-KW"/>
</dbReference>
<keyword evidence="5 8" id="KW-0067">ATP-binding</keyword>
<dbReference type="PROSITE" id="PS50893">
    <property type="entry name" value="ABC_TRANSPORTER_2"/>
    <property type="match status" value="1"/>
</dbReference>
<evidence type="ECO:0000256" key="2">
    <source>
        <dbReference type="ARBA" id="ARBA00005417"/>
    </source>
</evidence>
<dbReference type="PANTHER" id="PTHR42711">
    <property type="entry name" value="ABC TRANSPORTER ATP-BINDING PROTEIN"/>
    <property type="match status" value="1"/>
</dbReference>
<dbReference type="Pfam" id="PF00005">
    <property type="entry name" value="ABC_tran"/>
    <property type="match status" value="1"/>
</dbReference>
<name>A0A448PG60_9ACTO</name>
<dbReference type="GO" id="GO:0016887">
    <property type="term" value="F:ATP hydrolysis activity"/>
    <property type="evidence" value="ECO:0007669"/>
    <property type="project" value="InterPro"/>
</dbReference>
<dbReference type="InterPro" id="IPR003439">
    <property type="entry name" value="ABC_transporter-like_ATP-bd"/>
</dbReference>
<keyword evidence="9" id="KW-1185">Reference proteome</keyword>
<dbReference type="EC" id="3.6.3.-" evidence="8"/>
<evidence type="ECO:0000256" key="6">
    <source>
        <dbReference type="ARBA" id="ARBA00023251"/>
    </source>
</evidence>
<dbReference type="Gene3D" id="3.40.50.300">
    <property type="entry name" value="P-loop containing nucleotide triphosphate hydrolases"/>
    <property type="match status" value="1"/>
</dbReference>
<dbReference type="EMBL" id="LR134476">
    <property type="protein sequence ID" value="VEI13898.1"/>
    <property type="molecule type" value="Genomic_DNA"/>
</dbReference>
<feature type="domain" description="ABC transporter" evidence="7">
    <location>
        <begin position="1"/>
        <end position="210"/>
    </location>
</feature>
<evidence type="ECO:0000256" key="3">
    <source>
        <dbReference type="ARBA" id="ARBA00022448"/>
    </source>
</evidence>
<comment type="subcellular location">
    <subcellularLocation>
        <location evidence="1">Cell membrane</location>
        <topology evidence="1">Peripheral membrane protein</topology>
    </subcellularLocation>
</comment>
<protein>
    <submittedName>
        <fullName evidence="8">Daunorubicin/doxorubicin resistance ATP-binding protein DrrA</fullName>
        <ecNumber evidence="8">3.6.3.-</ecNumber>
    </submittedName>
</protein>
<keyword evidence="8" id="KW-0378">Hydrolase</keyword>
<keyword evidence="4" id="KW-0547">Nucleotide-binding</keyword>
<keyword evidence="6" id="KW-0046">Antibiotic resistance</keyword>
<dbReference type="InterPro" id="IPR050763">
    <property type="entry name" value="ABC_transporter_ATP-binding"/>
</dbReference>
<keyword evidence="3" id="KW-0813">Transport</keyword>
<evidence type="ECO:0000256" key="4">
    <source>
        <dbReference type="ARBA" id="ARBA00022741"/>
    </source>
</evidence>
<comment type="similarity">
    <text evidence="2">Belongs to the ABC transporter superfamily.</text>
</comment>
<evidence type="ECO:0000256" key="1">
    <source>
        <dbReference type="ARBA" id="ARBA00004202"/>
    </source>
</evidence>
<dbReference type="InterPro" id="IPR027417">
    <property type="entry name" value="P-loop_NTPase"/>
</dbReference>
<evidence type="ECO:0000259" key="7">
    <source>
        <dbReference type="PROSITE" id="PS50893"/>
    </source>
</evidence>
<accession>A0A448PG60</accession>
<dbReference type="AlphaFoldDB" id="A0A448PG60"/>
<dbReference type="SMART" id="SM00382">
    <property type="entry name" value="AAA"/>
    <property type="match status" value="1"/>
</dbReference>
<dbReference type="GO" id="GO:0005524">
    <property type="term" value="F:ATP binding"/>
    <property type="evidence" value="ECO:0007669"/>
    <property type="project" value="UniProtKB-KW"/>
</dbReference>
<dbReference type="PANTHER" id="PTHR42711:SF5">
    <property type="entry name" value="ABC TRANSPORTER ATP-BINDING PROTEIN NATA"/>
    <property type="match status" value="1"/>
</dbReference>
<dbReference type="SUPFAM" id="SSF52540">
    <property type="entry name" value="P-loop containing nucleoside triphosphate hydrolases"/>
    <property type="match status" value="1"/>
</dbReference>
<evidence type="ECO:0000313" key="8">
    <source>
        <dbReference type="EMBL" id="VEI13898.1"/>
    </source>
</evidence>
<gene>
    <name evidence="8" type="primary">drrA_1</name>
    <name evidence="8" type="ORF">NCTC13354_01624</name>
</gene>
<reference evidence="8 9" key="1">
    <citation type="submission" date="2018-12" db="EMBL/GenBank/DDBJ databases">
        <authorList>
            <consortium name="Pathogen Informatics"/>
        </authorList>
    </citation>
    <scope>NUCLEOTIDE SEQUENCE [LARGE SCALE GENOMIC DNA]</scope>
    <source>
        <strain evidence="8 9">NCTC13354</strain>
    </source>
</reference>
<sequence length="295" mass="31291">MDAGDIHAIIGPNGAGKTTLVKMAATILNPSSGNVVVNGFDTVKSPSAARGSLGLVIGGELGFYPRATARQNLRFFADLAGVARSRLTSEIDRVLELVALADRADDKVNTFSRGMVQRLHIARALLGEPNLLIMDEPTSGLDPDIAMTVRAIIKDLANAGHAVLLTSHTMSEIEDLSSQISVLGAGRIFMSGNVGEIKERAGISVTSVGTLRVSDAHVIDTLADLPEIKDVKKSPKGANWAVTLLWKAPITPAQAHEAATRVFANSHVAVPVDFVSRLPTLEEAYVSMANELRRS</sequence>